<dbReference type="Proteomes" id="UP000482155">
    <property type="component" value="Unassembled WGS sequence"/>
</dbReference>
<evidence type="ECO:0000256" key="8">
    <source>
        <dbReference type="SAM" id="Phobius"/>
    </source>
</evidence>
<accession>A0A6B3SJS5</accession>
<evidence type="ECO:0000256" key="2">
    <source>
        <dbReference type="ARBA" id="ARBA00022475"/>
    </source>
</evidence>
<feature type="transmembrane region" description="Helical" evidence="8">
    <location>
        <begin position="132"/>
        <end position="152"/>
    </location>
</feature>
<gene>
    <name evidence="11" type="ORF">G3574_00805</name>
</gene>
<organism evidence="11 12">
    <name type="scientific">Noviherbaspirillum galbum</name>
    <dbReference type="NCBI Taxonomy" id="2709383"/>
    <lineage>
        <taxon>Bacteria</taxon>
        <taxon>Pseudomonadati</taxon>
        <taxon>Pseudomonadota</taxon>
        <taxon>Betaproteobacteria</taxon>
        <taxon>Burkholderiales</taxon>
        <taxon>Oxalobacteraceae</taxon>
        <taxon>Noviherbaspirillum</taxon>
    </lineage>
</organism>
<keyword evidence="4 11" id="KW-0808">Transferase</keyword>
<dbReference type="InterPro" id="IPR040423">
    <property type="entry name" value="PEA_transferase"/>
</dbReference>
<comment type="subcellular location">
    <subcellularLocation>
        <location evidence="1">Cell inner membrane</location>
        <topology evidence="1">Multi-pass membrane protein</topology>
    </subcellularLocation>
</comment>
<dbReference type="PANTHER" id="PTHR30443">
    <property type="entry name" value="INNER MEMBRANE PROTEIN"/>
    <property type="match status" value="1"/>
</dbReference>
<keyword evidence="2" id="KW-1003">Cell membrane</keyword>
<dbReference type="GO" id="GO:0009244">
    <property type="term" value="P:lipopolysaccharide core region biosynthetic process"/>
    <property type="evidence" value="ECO:0007669"/>
    <property type="project" value="TreeGrafter"/>
</dbReference>
<evidence type="ECO:0000256" key="5">
    <source>
        <dbReference type="ARBA" id="ARBA00022692"/>
    </source>
</evidence>
<keyword evidence="3" id="KW-0997">Cell inner membrane</keyword>
<evidence type="ECO:0000259" key="10">
    <source>
        <dbReference type="Pfam" id="PF08019"/>
    </source>
</evidence>
<evidence type="ECO:0000256" key="6">
    <source>
        <dbReference type="ARBA" id="ARBA00022989"/>
    </source>
</evidence>
<feature type="transmembrane region" description="Helical" evidence="8">
    <location>
        <begin position="89"/>
        <end position="108"/>
    </location>
</feature>
<dbReference type="GO" id="GO:0016776">
    <property type="term" value="F:phosphotransferase activity, phosphate group as acceptor"/>
    <property type="evidence" value="ECO:0007669"/>
    <property type="project" value="TreeGrafter"/>
</dbReference>
<dbReference type="InterPro" id="IPR017850">
    <property type="entry name" value="Alkaline_phosphatase_core_sf"/>
</dbReference>
<feature type="transmembrane region" description="Helical" evidence="8">
    <location>
        <begin position="164"/>
        <end position="183"/>
    </location>
</feature>
<dbReference type="AlphaFoldDB" id="A0A6B3SJS5"/>
<dbReference type="InterPro" id="IPR012549">
    <property type="entry name" value="EptA-like_N"/>
</dbReference>
<evidence type="ECO:0000256" key="4">
    <source>
        <dbReference type="ARBA" id="ARBA00022679"/>
    </source>
</evidence>
<proteinExistence type="predicted"/>
<dbReference type="CDD" id="cd16017">
    <property type="entry name" value="LptA"/>
    <property type="match status" value="1"/>
</dbReference>
<keyword evidence="11" id="KW-0378">Hydrolase</keyword>
<reference evidence="11 12" key="1">
    <citation type="submission" date="2020-02" db="EMBL/GenBank/DDBJ databases">
        <authorList>
            <person name="Kim M.K."/>
        </authorList>
    </citation>
    <scope>NUCLEOTIDE SEQUENCE [LARGE SCALE GENOMIC DNA]</scope>
    <source>
        <strain evidence="11 12">17J57-3</strain>
    </source>
</reference>
<keyword evidence="6 8" id="KW-1133">Transmembrane helix</keyword>
<evidence type="ECO:0000256" key="3">
    <source>
        <dbReference type="ARBA" id="ARBA00022519"/>
    </source>
</evidence>
<keyword evidence="7 8" id="KW-0472">Membrane</keyword>
<feature type="domain" description="Phosphoethanolamine transferase N-terminal" evidence="10">
    <location>
        <begin position="73"/>
        <end position="214"/>
    </location>
</feature>
<comment type="caution">
    <text evidence="11">The sequence shown here is derived from an EMBL/GenBank/DDBJ whole genome shotgun (WGS) entry which is preliminary data.</text>
</comment>
<name>A0A6B3SJS5_9BURK</name>
<dbReference type="InterPro" id="IPR000917">
    <property type="entry name" value="Sulfatase_N"/>
</dbReference>
<keyword evidence="5 8" id="KW-0812">Transmembrane</keyword>
<protein>
    <submittedName>
        <fullName evidence="11">Sulfatase-like hydrolase/transferase</fullName>
    </submittedName>
</protein>
<dbReference type="GO" id="GO:0005886">
    <property type="term" value="C:plasma membrane"/>
    <property type="evidence" value="ECO:0007669"/>
    <property type="project" value="UniProtKB-SubCell"/>
</dbReference>
<dbReference type="PANTHER" id="PTHR30443:SF0">
    <property type="entry name" value="PHOSPHOETHANOLAMINE TRANSFERASE EPTA"/>
    <property type="match status" value="1"/>
</dbReference>
<dbReference type="RefSeq" id="WP_163959922.1">
    <property type="nucleotide sequence ID" value="NZ_JAAIVB010000004.1"/>
</dbReference>
<feature type="domain" description="Sulfatase N-terminal" evidence="9">
    <location>
        <begin position="244"/>
        <end position="534"/>
    </location>
</feature>
<dbReference type="SUPFAM" id="SSF53649">
    <property type="entry name" value="Alkaline phosphatase-like"/>
    <property type="match status" value="1"/>
</dbReference>
<dbReference type="EMBL" id="JAAIVB010000004">
    <property type="protein sequence ID" value="NEX59605.1"/>
    <property type="molecule type" value="Genomic_DNA"/>
</dbReference>
<sequence>MKDAAHPGGGKWEWQLHFGSPASFCLLIGAMFVGLFNHRFWLEAGAAFWHGQVLELAYLFFLMLLLVLGHAGALALVPGRKALMAVSALLFPLASMAAYCADTFGVAIDREMLRNIGGTDQAEALALFGPRLAGYVIGLGALPVLLVARSRIAPLPRRREWRDRAAVIGSALLLAAFMLAAFGQQVRELAYRQQALHYLLVPAAALQGMADLIRDDRLAADEAPADARAWSAKQEPPSARPLLVFFVIGETARHANFQLGGYSRPTNPELQALGNVYYFGKTEACATSTAVSVPCMLSPLDRANFSMARARQVPNALDALQGAGVDVRWRSNNSGGRDSSARVADVHLADAEHDPRCQRGACPDEVLLDGLEQTLAGLAGDAVIVFHTMGSHGPAYHARTTYPPGQEPFRPACRQSQPRDCTREELLNAYDNTIHYTDHFLGTLVRTLQRQAARFDTALVYVSDHGESLGERGIYLHSAPAAIAPEEQRHIPLLLWTSPGFLRRQALAPGCLDAVRQKPASHDNIYHTLLGAMQVRSGWYRDDLDLLSVCRSAGN</sequence>
<dbReference type="InterPro" id="IPR058130">
    <property type="entry name" value="PEA_transf_C"/>
</dbReference>
<dbReference type="Gene3D" id="3.40.720.10">
    <property type="entry name" value="Alkaline Phosphatase, subunit A"/>
    <property type="match status" value="1"/>
</dbReference>
<evidence type="ECO:0000256" key="1">
    <source>
        <dbReference type="ARBA" id="ARBA00004429"/>
    </source>
</evidence>
<keyword evidence="12" id="KW-1185">Reference proteome</keyword>
<dbReference type="Pfam" id="PF08019">
    <property type="entry name" value="EptA_B_N"/>
    <property type="match status" value="1"/>
</dbReference>
<dbReference type="GO" id="GO:0016787">
    <property type="term" value="F:hydrolase activity"/>
    <property type="evidence" value="ECO:0007669"/>
    <property type="project" value="UniProtKB-KW"/>
</dbReference>
<dbReference type="Pfam" id="PF00884">
    <property type="entry name" value="Sulfatase"/>
    <property type="match status" value="1"/>
</dbReference>
<feature type="transmembrane region" description="Helical" evidence="8">
    <location>
        <begin position="56"/>
        <end position="77"/>
    </location>
</feature>
<evidence type="ECO:0000313" key="12">
    <source>
        <dbReference type="Proteomes" id="UP000482155"/>
    </source>
</evidence>
<feature type="transmembrane region" description="Helical" evidence="8">
    <location>
        <begin position="16"/>
        <end position="36"/>
    </location>
</feature>
<evidence type="ECO:0000313" key="11">
    <source>
        <dbReference type="EMBL" id="NEX59605.1"/>
    </source>
</evidence>
<evidence type="ECO:0000256" key="7">
    <source>
        <dbReference type="ARBA" id="ARBA00023136"/>
    </source>
</evidence>
<evidence type="ECO:0000259" key="9">
    <source>
        <dbReference type="Pfam" id="PF00884"/>
    </source>
</evidence>